<dbReference type="OrthoDB" id="297496at2759"/>
<dbReference type="Gene3D" id="1.10.287.70">
    <property type="match status" value="1"/>
</dbReference>
<sequence>VKRNISKLRQNVTLHLWNLTRELDVFKEDTFRNNTVVYLKEFESAILKAMTKDGWDGEENPDVVQWTSTGALFYSIIVITTIGECDPAPKFG</sequence>
<name>A0A482W6G2_ASBVE</name>
<evidence type="ECO:0000313" key="2">
    <source>
        <dbReference type="Proteomes" id="UP000292052"/>
    </source>
</evidence>
<gene>
    <name evidence="1" type="ORF">BDFB_013896</name>
</gene>
<accession>A0A482W6G2</accession>
<keyword evidence="2" id="KW-1185">Reference proteome</keyword>
<evidence type="ECO:0008006" key="3">
    <source>
        <dbReference type="Google" id="ProtNLM"/>
    </source>
</evidence>
<comment type="caution">
    <text evidence="1">The sequence shown here is derived from an EMBL/GenBank/DDBJ whole genome shotgun (WGS) entry which is preliminary data.</text>
</comment>
<feature type="non-terminal residue" evidence="1">
    <location>
        <position position="1"/>
    </location>
</feature>
<organism evidence="1 2">
    <name type="scientific">Asbolus verrucosus</name>
    <name type="common">Desert ironclad beetle</name>
    <dbReference type="NCBI Taxonomy" id="1661398"/>
    <lineage>
        <taxon>Eukaryota</taxon>
        <taxon>Metazoa</taxon>
        <taxon>Ecdysozoa</taxon>
        <taxon>Arthropoda</taxon>
        <taxon>Hexapoda</taxon>
        <taxon>Insecta</taxon>
        <taxon>Pterygota</taxon>
        <taxon>Neoptera</taxon>
        <taxon>Endopterygota</taxon>
        <taxon>Coleoptera</taxon>
        <taxon>Polyphaga</taxon>
        <taxon>Cucujiformia</taxon>
        <taxon>Tenebrionidae</taxon>
        <taxon>Pimeliinae</taxon>
        <taxon>Asbolus</taxon>
    </lineage>
</organism>
<dbReference type="Proteomes" id="UP000292052">
    <property type="component" value="Unassembled WGS sequence"/>
</dbReference>
<reference evidence="1 2" key="1">
    <citation type="submission" date="2017-03" db="EMBL/GenBank/DDBJ databases">
        <title>Genome of the blue death feigning beetle - Asbolus verrucosus.</title>
        <authorList>
            <person name="Rider S.D."/>
        </authorList>
    </citation>
    <scope>NUCLEOTIDE SEQUENCE [LARGE SCALE GENOMIC DNA]</scope>
    <source>
        <strain evidence="1">Butters</strain>
        <tissue evidence="1">Head and leg muscle</tissue>
    </source>
</reference>
<dbReference type="AlphaFoldDB" id="A0A482W6G2"/>
<dbReference type="STRING" id="1661398.A0A482W6G2"/>
<protein>
    <recommendedName>
        <fullName evidence="3">Ion trans 2 domain containing protein</fullName>
    </recommendedName>
</protein>
<proteinExistence type="predicted"/>
<evidence type="ECO:0000313" key="1">
    <source>
        <dbReference type="EMBL" id="RZC40714.1"/>
    </source>
</evidence>
<dbReference type="EMBL" id="QDEB01023765">
    <property type="protein sequence ID" value="RZC40714.1"/>
    <property type="molecule type" value="Genomic_DNA"/>
</dbReference>